<sequence>MTVGFDFGTTNSLVSVVSGDRVIDLLGEGNLPYPSVVRYEGEAVIVGHEAREALDTAGLGVHGNTVRSPKFFLGEEFIDVAGVDKSPVDIVADIVRYVRAESLRNSRRVDLRGLDNAVVTIPVTMNGPRRAALRQAFGQAGIGVSQFVHEPFAALYGYIRGSSDVGDILRDLRGRTVLVVDWGGGTLDLTLCTVGRDRVLQIASGGTATVGGDHFDEAIRNAVEQRFAAETDLAADDRPSKAARLRALKRAEDNKKELSSQPKASFYQPGYFGASGTDLVYALTRTELESITRPLIDEAMLEIDSLLERSGTGAAQVSRCIVVGGMAAMPAIRGRLIEKFGHVRVEVPENSATLVSQGAAWIAHDRQDLVLAKPIELELARGDYLPLLKAGTPMPSHGQVRAERFSLYCADPTDGKAKFPVVSPKHLVDFPQSTTQRETLGMLTLDVDTKARPLLERLHLDVEIDENLILEVRAESTQAGTMERGRFFDLEFGLALPSGDGAASVDADVLDQRVEESTGLTIRANVTSIEGKSAEQQQATIPGDVLYRSRREAFSPPPIKNRATELQRVEHLYYQPCAVCKRAWGDPDCTCAA</sequence>
<gene>
    <name evidence="4" type="ORF">ACFFGH_28365</name>
</gene>
<evidence type="ECO:0000256" key="1">
    <source>
        <dbReference type="ARBA" id="ARBA00022741"/>
    </source>
</evidence>
<evidence type="ECO:0000313" key="4">
    <source>
        <dbReference type="EMBL" id="MFC0681764.1"/>
    </source>
</evidence>
<name>A0ABV6RXQ8_9GAMM</name>
<dbReference type="EMBL" id="JBHLTG010000009">
    <property type="protein sequence ID" value="MFC0681764.1"/>
    <property type="molecule type" value="Genomic_DNA"/>
</dbReference>
<dbReference type="RefSeq" id="WP_386674987.1">
    <property type="nucleotide sequence ID" value="NZ_JBHLTG010000009.1"/>
</dbReference>
<evidence type="ECO:0000313" key="5">
    <source>
        <dbReference type="Proteomes" id="UP001589896"/>
    </source>
</evidence>
<organism evidence="4 5">
    <name type="scientific">Lysobacter korlensis</name>
    <dbReference type="NCBI Taxonomy" id="553636"/>
    <lineage>
        <taxon>Bacteria</taxon>
        <taxon>Pseudomonadati</taxon>
        <taxon>Pseudomonadota</taxon>
        <taxon>Gammaproteobacteria</taxon>
        <taxon>Lysobacterales</taxon>
        <taxon>Lysobacteraceae</taxon>
        <taxon>Lysobacter</taxon>
    </lineage>
</organism>
<reference evidence="4 5" key="1">
    <citation type="submission" date="2024-09" db="EMBL/GenBank/DDBJ databases">
        <authorList>
            <person name="Sun Q."/>
            <person name="Mori K."/>
        </authorList>
    </citation>
    <scope>NUCLEOTIDE SEQUENCE [LARGE SCALE GENOMIC DNA]</scope>
    <source>
        <strain evidence="4 5">KCTC 23076</strain>
    </source>
</reference>
<accession>A0ABV6RXQ8</accession>
<proteinExistence type="inferred from homology"/>
<comment type="caution">
    <text evidence="4">The sequence shown here is derived from an EMBL/GenBank/DDBJ whole genome shotgun (WGS) entry which is preliminary data.</text>
</comment>
<dbReference type="SUPFAM" id="SSF53067">
    <property type="entry name" value="Actin-like ATPase domain"/>
    <property type="match status" value="2"/>
</dbReference>
<dbReference type="Pfam" id="PF00012">
    <property type="entry name" value="HSP70"/>
    <property type="match status" value="2"/>
</dbReference>
<dbReference type="PANTHER" id="PTHR19375">
    <property type="entry name" value="HEAT SHOCK PROTEIN 70KDA"/>
    <property type="match status" value="1"/>
</dbReference>
<dbReference type="Gene3D" id="3.30.420.40">
    <property type="match status" value="2"/>
</dbReference>
<comment type="similarity">
    <text evidence="3">Belongs to the heat shock protein 70 family.</text>
</comment>
<evidence type="ECO:0000256" key="3">
    <source>
        <dbReference type="RuleBase" id="RU003322"/>
    </source>
</evidence>
<dbReference type="InterPro" id="IPR043129">
    <property type="entry name" value="ATPase_NBD"/>
</dbReference>
<keyword evidence="2 3" id="KW-0067">ATP-binding</keyword>
<dbReference type="InterPro" id="IPR013126">
    <property type="entry name" value="Hsp_70_fam"/>
</dbReference>
<evidence type="ECO:0000256" key="2">
    <source>
        <dbReference type="ARBA" id="ARBA00022840"/>
    </source>
</evidence>
<dbReference type="Gene3D" id="3.90.640.10">
    <property type="entry name" value="Actin, Chain A, domain 4"/>
    <property type="match status" value="1"/>
</dbReference>
<protein>
    <submittedName>
        <fullName evidence="4">Hsp70 family protein</fullName>
    </submittedName>
</protein>
<keyword evidence="1 3" id="KW-0547">Nucleotide-binding</keyword>
<keyword evidence="5" id="KW-1185">Reference proteome</keyword>
<dbReference type="PRINTS" id="PR00301">
    <property type="entry name" value="HEATSHOCK70"/>
</dbReference>
<dbReference type="Proteomes" id="UP001589896">
    <property type="component" value="Unassembled WGS sequence"/>
</dbReference>